<evidence type="ECO:0000313" key="8">
    <source>
        <dbReference type="EMBL" id="KIM34105.1"/>
    </source>
</evidence>
<evidence type="ECO:0000256" key="3">
    <source>
        <dbReference type="ARBA" id="ARBA00022679"/>
    </source>
</evidence>
<dbReference type="InterPro" id="IPR013749">
    <property type="entry name" value="PM/HMP-P_kinase-1"/>
</dbReference>
<dbReference type="InterPro" id="IPR004625">
    <property type="entry name" value="PyrdxlKinase"/>
</dbReference>
<dbReference type="GO" id="GO:0009443">
    <property type="term" value="P:pyridoxal 5'-phosphate salvage"/>
    <property type="evidence" value="ECO:0007669"/>
    <property type="project" value="InterPro"/>
</dbReference>
<keyword evidence="3" id="KW-0808">Transferase</keyword>
<dbReference type="GO" id="GO:0005524">
    <property type="term" value="F:ATP binding"/>
    <property type="evidence" value="ECO:0007669"/>
    <property type="project" value="UniProtKB-KW"/>
</dbReference>
<proteinExistence type="inferred from homology"/>
<protein>
    <recommendedName>
        <fullName evidence="2">pyridoxal kinase</fullName>
        <ecNumber evidence="2">2.7.1.35</ecNumber>
    </recommendedName>
</protein>
<evidence type="ECO:0000313" key="9">
    <source>
        <dbReference type="Proteomes" id="UP000054097"/>
    </source>
</evidence>
<dbReference type="PANTHER" id="PTHR10534">
    <property type="entry name" value="PYRIDOXAL KINASE"/>
    <property type="match status" value="1"/>
</dbReference>
<dbReference type="PANTHER" id="PTHR10534:SF2">
    <property type="entry name" value="PYRIDOXAL KINASE"/>
    <property type="match status" value="1"/>
</dbReference>
<dbReference type="Proteomes" id="UP000054097">
    <property type="component" value="Unassembled WGS sequence"/>
</dbReference>
<reference evidence="9" key="2">
    <citation type="submission" date="2015-01" db="EMBL/GenBank/DDBJ databases">
        <title>Evolutionary Origins and Diversification of the Mycorrhizal Mutualists.</title>
        <authorList>
            <consortium name="DOE Joint Genome Institute"/>
            <consortium name="Mycorrhizal Genomics Consortium"/>
            <person name="Kohler A."/>
            <person name="Kuo A."/>
            <person name="Nagy L.G."/>
            <person name="Floudas D."/>
            <person name="Copeland A."/>
            <person name="Barry K.W."/>
            <person name="Cichocki N."/>
            <person name="Veneault-Fourrey C."/>
            <person name="LaButti K."/>
            <person name="Lindquist E.A."/>
            <person name="Lipzen A."/>
            <person name="Lundell T."/>
            <person name="Morin E."/>
            <person name="Murat C."/>
            <person name="Riley R."/>
            <person name="Ohm R."/>
            <person name="Sun H."/>
            <person name="Tunlid A."/>
            <person name="Henrissat B."/>
            <person name="Grigoriev I.V."/>
            <person name="Hibbett D.S."/>
            <person name="Martin F."/>
        </authorList>
    </citation>
    <scope>NUCLEOTIDE SEQUENCE [LARGE SCALE GENOMIC DNA]</scope>
    <source>
        <strain evidence="9">MAFF 305830</strain>
    </source>
</reference>
<gene>
    <name evidence="8" type="ORF">M408DRAFT_60063</name>
</gene>
<name>A0A0C3BBC5_SERVB</name>
<evidence type="ECO:0000259" key="7">
    <source>
        <dbReference type="Pfam" id="PF08543"/>
    </source>
</evidence>
<evidence type="ECO:0000256" key="6">
    <source>
        <dbReference type="ARBA" id="ARBA00022840"/>
    </source>
</evidence>
<dbReference type="AlphaFoldDB" id="A0A0C3BBC5"/>
<evidence type="ECO:0000256" key="1">
    <source>
        <dbReference type="ARBA" id="ARBA00008805"/>
    </source>
</evidence>
<organism evidence="8 9">
    <name type="scientific">Serendipita vermifera MAFF 305830</name>
    <dbReference type="NCBI Taxonomy" id="933852"/>
    <lineage>
        <taxon>Eukaryota</taxon>
        <taxon>Fungi</taxon>
        <taxon>Dikarya</taxon>
        <taxon>Basidiomycota</taxon>
        <taxon>Agaricomycotina</taxon>
        <taxon>Agaricomycetes</taxon>
        <taxon>Sebacinales</taxon>
        <taxon>Serendipitaceae</taxon>
        <taxon>Serendipita</taxon>
    </lineage>
</organism>
<evidence type="ECO:0000256" key="4">
    <source>
        <dbReference type="ARBA" id="ARBA00022741"/>
    </source>
</evidence>
<keyword evidence="5" id="KW-0418">Kinase</keyword>
<keyword evidence="4" id="KW-0547">Nucleotide-binding</keyword>
<dbReference type="NCBIfam" id="TIGR00687">
    <property type="entry name" value="pyridox_kin"/>
    <property type="match status" value="1"/>
</dbReference>
<dbReference type="STRING" id="933852.A0A0C3BBC5"/>
<comment type="similarity">
    <text evidence="1">Belongs to the pyridoxine kinase family.</text>
</comment>
<evidence type="ECO:0000256" key="5">
    <source>
        <dbReference type="ARBA" id="ARBA00022777"/>
    </source>
</evidence>
<sequence>MEKSILSIQSHVSHGFVGNRAATFPLQILGWDVDVVNTVNFANHSGYRRRAGDGTKSTGEQLEVIFNGMNQNGLLEPSRLLTGYIPNGGCGAAVLNLARDLRGKTENLIYLLDPVLGDNGALYVAADMIPLYRALLSTATIITPNWFELETLVGFQLDSLSALRKALEMLHTEYRVPHVVISSLPITKQRATWLPTSLTSLSKPLTEGITWAEEGLLCIASSRLDSSSTSEVYTMAIPQIKGYFSGVGDLFSAMVLGHYYPEDRSTNPLARAVCNAVRTTHAILRKTAIASARVPGASRDGYTDDELDAADVDRRPRRMKARELRLIGSIDIISTAGKSALKEDDGFEQMQPWRDFWTG</sequence>
<keyword evidence="9" id="KW-1185">Reference proteome</keyword>
<dbReference type="SUPFAM" id="SSF53613">
    <property type="entry name" value="Ribokinase-like"/>
    <property type="match status" value="1"/>
</dbReference>
<accession>A0A0C3BBC5</accession>
<dbReference type="OrthoDB" id="2104723at2759"/>
<keyword evidence="6" id="KW-0067">ATP-binding</keyword>
<dbReference type="EC" id="2.7.1.35" evidence="2"/>
<reference evidence="8 9" key="1">
    <citation type="submission" date="2014-04" db="EMBL/GenBank/DDBJ databases">
        <authorList>
            <consortium name="DOE Joint Genome Institute"/>
            <person name="Kuo A."/>
            <person name="Zuccaro A."/>
            <person name="Kohler A."/>
            <person name="Nagy L.G."/>
            <person name="Floudas D."/>
            <person name="Copeland A."/>
            <person name="Barry K.W."/>
            <person name="Cichocki N."/>
            <person name="Veneault-Fourrey C."/>
            <person name="LaButti K."/>
            <person name="Lindquist E.A."/>
            <person name="Lipzen A."/>
            <person name="Lundell T."/>
            <person name="Morin E."/>
            <person name="Murat C."/>
            <person name="Sun H."/>
            <person name="Tunlid A."/>
            <person name="Henrissat B."/>
            <person name="Grigoriev I.V."/>
            <person name="Hibbett D.S."/>
            <person name="Martin F."/>
            <person name="Nordberg H.P."/>
            <person name="Cantor M.N."/>
            <person name="Hua S.X."/>
        </authorList>
    </citation>
    <scope>NUCLEOTIDE SEQUENCE [LARGE SCALE GENOMIC DNA]</scope>
    <source>
        <strain evidence="8 9">MAFF 305830</strain>
    </source>
</reference>
<dbReference type="InterPro" id="IPR029056">
    <property type="entry name" value="Ribokinase-like"/>
</dbReference>
<evidence type="ECO:0000256" key="2">
    <source>
        <dbReference type="ARBA" id="ARBA00012104"/>
    </source>
</evidence>
<dbReference type="HOGENOM" id="CLU_046496_1_0_1"/>
<dbReference type="Pfam" id="PF08543">
    <property type="entry name" value="Phos_pyr_kin"/>
    <property type="match status" value="1"/>
</dbReference>
<dbReference type="EMBL" id="KN824277">
    <property type="protein sequence ID" value="KIM34105.1"/>
    <property type="molecule type" value="Genomic_DNA"/>
</dbReference>
<dbReference type="GO" id="GO:0005829">
    <property type="term" value="C:cytosol"/>
    <property type="evidence" value="ECO:0007669"/>
    <property type="project" value="TreeGrafter"/>
</dbReference>
<dbReference type="Gene3D" id="3.40.1190.20">
    <property type="match status" value="1"/>
</dbReference>
<dbReference type="GO" id="GO:0008478">
    <property type="term" value="F:pyridoxal kinase activity"/>
    <property type="evidence" value="ECO:0007669"/>
    <property type="project" value="UniProtKB-EC"/>
</dbReference>
<feature type="domain" description="Pyridoxamine kinase/Phosphomethylpyrimidine kinase" evidence="7">
    <location>
        <begin position="104"/>
        <end position="186"/>
    </location>
</feature>
<dbReference type="CDD" id="cd01173">
    <property type="entry name" value="pyridoxal_pyridoxamine_kinase"/>
    <property type="match status" value="1"/>
</dbReference>